<evidence type="ECO:0000313" key="3">
    <source>
        <dbReference type="Proteomes" id="UP000252085"/>
    </source>
</evidence>
<organism evidence="2 3">
    <name type="scientific">Nostoc punctiforme NIES-2108</name>
    <dbReference type="NCBI Taxonomy" id="1356359"/>
    <lineage>
        <taxon>Bacteria</taxon>
        <taxon>Bacillati</taxon>
        <taxon>Cyanobacteriota</taxon>
        <taxon>Cyanophyceae</taxon>
        <taxon>Nostocales</taxon>
        <taxon>Nostocaceae</taxon>
        <taxon>Nostoc</taxon>
    </lineage>
</organism>
<sequence length="60" mass="6404">MAGGSSSVGDSTATDLGPLNSHTLQEADAANLKLFSRQIKFIATTWAFFQVISFVVAWQA</sequence>
<dbReference type="AlphaFoldDB" id="A0A367RBY8"/>
<accession>A0A367RBY8</accession>
<feature type="transmembrane region" description="Helical" evidence="1">
    <location>
        <begin position="41"/>
        <end position="58"/>
    </location>
</feature>
<keyword evidence="1" id="KW-1133">Transmembrane helix</keyword>
<gene>
    <name evidence="2" type="ORF">A6769_23695</name>
</gene>
<comment type="caution">
    <text evidence="2">The sequence shown here is derived from an EMBL/GenBank/DDBJ whole genome shotgun (WGS) entry which is preliminary data.</text>
</comment>
<reference evidence="2 3" key="1">
    <citation type="submission" date="2016-04" db="EMBL/GenBank/DDBJ databases">
        <authorList>
            <person name="Evans L.H."/>
            <person name="Alamgir A."/>
            <person name="Owens N."/>
            <person name="Weber N.D."/>
            <person name="Virtaneva K."/>
            <person name="Barbian K."/>
            <person name="Babar A."/>
            <person name="Rosenke K."/>
        </authorList>
    </citation>
    <scope>NUCLEOTIDE SEQUENCE [LARGE SCALE GENOMIC DNA]</scope>
    <source>
        <strain evidence="2">NIES-2108</strain>
    </source>
</reference>
<proteinExistence type="predicted"/>
<evidence type="ECO:0000256" key="1">
    <source>
        <dbReference type="SAM" id="Phobius"/>
    </source>
</evidence>
<protein>
    <submittedName>
        <fullName evidence="2">Uncharacterized protein</fullName>
    </submittedName>
</protein>
<name>A0A367RBY8_NOSPU</name>
<keyword evidence="1" id="KW-0812">Transmembrane</keyword>
<evidence type="ECO:0000313" key="2">
    <source>
        <dbReference type="EMBL" id="RCJ34037.1"/>
    </source>
</evidence>
<keyword evidence="1" id="KW-0472">Membrane</keyword>
<dbReference type="EMBL" id="LXQE01000157">
    <property type="protein sequence ID" value="RCJ34037.1"/>
    <property type="molecule type" value="Genomic_DNA"/>
</dbReference>
<dbReference type="Proteomes" id="UP000252085">
    <property type="component" value="Unassembled WGS sequence"/>
</dbReference>